<accession>A0A251YJH3</accession>
<dbReference type="AlphaFoldDB" id="A0A251YJH3"/>
<dbReference type="GO" id="GO:0005975">
    <property type="term" value="P:carbohydrate metabolic process"/>
    <property type="evidence" value="ECO:0007669"/>
    <property type="project" value="InterPro"/>
</dbReference>
<dbReference type="InterPro" id="IPR002213">
    <property type="entry name" value="UDP_glucos_trans"/>
</dbReference>
<evidence type="ECO:0000259" key="2">
    <source>
        <dbReference type="Pfam" id="PF06722"/>
    </source>
</evidence>
<dbReference type="InterPro" id="IPR004276">
    <property type="entry name" value="GlycoTrans_28_N"/>
</dbReference>
<dbReference type="Proteomes" id="UP000195101">
    <property type="component" value="Unassembled WGS sequence"/>
</dbReference>
<protein>
    <submittedName>
        <fullName evidence="3">Desosaminyl transferase EryCIII</fullName>
    </submittedName>
</protein>
<dbReference type="InterPro" id="IPR010610">
    <property type="entry name" value="EryCIII-like_C"/>
</dbReference>
<dbReference type="CDD" id="cd03784">
    <property type="entry name" value="GT1_Gtf-like"/>
    <property type="match status" value="1"/>
</dbReference>
<dbReference type="GO" id="GO:0016758">
    <property type="term" value="F:hexosyltransferase activity"/>
    <property type="evidence" value="ECO:0007669"/>
    <property type="project" value="InterPro"/>
</dbReference>
<name>A0A251YJH3_9MICO</name>
<feature type="domain" description="Glycosyltransferase family 28 N-terminal" evidence="1">
    <location>
        <begin position="1"/>
        <end position="97"/>
    </location>
</feature>
<dbReference type="PANTHER" id="PTHR48050">
    <property type="entry name" value="STEROL 3-BETA-GLUCOSYLTRANSFERASE"/>
    <property type="match status" value="1"/>
</dbReference>
<dbReference type="Pfam" id="PF03033">
    <property type="entry name" value="Glyco_transf_28"/>
    <property type="match status" value="1"/>
</dbReference>
<keyword evidence="4" id="KW-1185">Reference proteome</keyword>
<evidence type="ECO:0000313" key="4">
    <source>
        <dbReference type="Proteomes" id="UP000195101"/>
    </source>
</evidence>
<dbReference type="InterPro" id="IPR050426">
    <property type="entry name" value="Glycosyltransferase_28"/>
</dbReference>
<dbReference type="GO" id="GO:0008194">
    <property type="term" value="F:UDP-glycosyltransferase activity"/>
    <property type="evidence" value="ECO:0007669"/>
    <property type="project" value="InterPro"/>
</dbReference>
<dbReference type="Gene3D" id="3.40.50.2000">
    <property type="entry name" value="Glycogen Phosphorylase B"/>
    <property type="match status" value="2"/>
</dbReference>
<dbReference type="Pfam" id="PF06722">
    <property type="entry name" value="EryCIII-like_C"/>
    <property type="match status" value="1"/>
</dbReference>
<evidence type="ECO:0000259" key="1">
    <source>
        <dbReference type="Pfam" id="PF03033"/>
    </source>
</evidence>
<dbReference type="GO" id="GO:0033072">
    <property type="term" value="P:vancomycin biosynthetic process"/>
    <property type="evidence" value="ECO:0007669"/>
    <property type="project" value="UniProtKB-ARBA"/>
</dbReference>
<proteinExistence type="predicted"/>
<feature type="domain" description="Erythromycin biosynthesis protein CIII-like C-terminal" evidence="2">
    <location>
        <begin position="284"/>
        <end position="345"/>
    </location>
</feature>
<sequence length="394" mass="40969">MLITAGTRGDVEPFAALARHAASRGHEVRLALPDDAVAPAGVEVVRLGLDARRVLSPAGRTPWALARHLRTEVRPAIRRMLAAAVRETVAFQPDAVVHHPLILSAPMAADALGVPRVLVEFAPVATPSDRFPAAGGPTATRDLGARNRSTYAVPRAAGRLFDGDVARAAFALPTGARTGPRSSSRATLMAVSPQLLPRPDDWPERIHQTGAWYEEAPASLDPVVEEFLAAGPFLVASFGSMAPGDASARGRAIVTAARAHGLRVLLVTGWGGLALPAECQGPDVLAVRAAPFDQVLPGAALAVHHGGAGTSHAVARAGVPAVVVPVTADQPFWAAQLHRQGVAAAPIPLRRLSVDALVPAMGDALSRRARAAEVGGTMRRECGVHQALDVLEAL</sequence>
<dbReference type="PANTHER" id="PTHR48050:SF13">
    <property type="entry name" value="STEROL 3-BETA-GLUCOSYLTRANSFERASE UGT80A2"/>
    <property type="match status" value="1"/>
</dbReference>
<reference evidence="3 4" key="1">
    <citation type="submission" date="2016-08" db="EMBL/GenBank/DDBJ databases">
        <title>Genome sequence of Clavibacter michiganensis spp strain CFBP8019.</title>
        <authorList>
            <person name="Thapa S.P."/>
            <person name="Coaker G."/>
            <person name="Jacques M.-A."/>
        </authorList>
    </citation>
    <scope>NUCLEOTIDE SEQUENCE [LARGE SCALE GENOMIC DNA]</scope>
    <source>
        <strain evidence="3">CFBP8019</strain>
    </source>
</reference>
<comment type="caution">
    <text evidence="3">The sequence shown here is derived from an EMBL/GenBank/DDBJ whole genome shotgun (WGS) entry which is preliminary data.</text>
</comment>
<organism evidence="3 4">
    <name type="scientific">Clavibacter michiganensis</name>
    <dbReference type="NCBI Taxonomy" id="28447"/>
    <lineage>
        <taxon>Bacteria</taxon>
        <taxon>Bacillati</taxon>
        <taxon>Actinomycetota</taxon>
        <taxon>Actinomycetes</taxon>
        <taxon>Micrococcales</taxon>
        <taxon>Microbacteriaceae</taxon>
        <taxon>Clavibacter</taxon>
    </lineage>
</organism>
<dbReference type="SUPFAM" id="SSF53756">
    <property type="entry name" value="UDP-Glycosyltransferase/glycogen phosphorylase"/>
    <property type="match status" value="1"/>
</dbReference>
<keyword evidence="3" id="KW-0808">Transferase</keyword>
<evidence type="ECO:0000313" key="3">
    <source>
        <dbReference type="EMBL" id="OUE24364.1"/>
    </source>
</evidence>
<dbReference type="FunFam" id="3.40.50.2000:FF:000009">
    <property type="entry name" value="Sterol 3-beta-glucosyltransferase UGT80A2"/>
    <property type="match status" value="1"/>
</dbReference>
<dbReference type="EMBL" id="MDJZ01000016">
    <property type="protein sequence ID" value="OUE24364.1"/>
    <property type="molecule type" value="Genomic_DNA"/>
</dbReference>
<gene>
    <name evidence="3" type="primary">eryCIII</name>
    <name evidence="3" type="ORF">BFL37_10660</name>
</gene>